<dbReference type="InterPro" id="IPR003848">
    <property type="entry name" value="DUF218"/>
</dbReference>
<dbReference type="NCBIfam" id="NF007794">
    <property type="entry name" value="PRK10494.1"/>
    <property type="match status" value="1"/>
</dbReference>
<evidence type="ECO:0000313" key="3">
    <source>
        <dbReference type="EMBL" id="MWJ28502.1"/>
    </source>
</evidence>
<gene>
    <name evidence="3" type="primary">elyC</name>
    <name evidence="3" type="ORF">GPM19_09835</name>
</gene>
<proteinExistence type="predicted"/>
<accession>A0A7X3H0Y1</accession>
<dbReference type="PANTHER" id="PTHR30336:SF4">
    <property type="entry name" value="ENVELOPE BIOGENESIS FACTOR ELYC"/>
    <property type="match status" value="1"/>
</dbReference>
<feature type="transmembrane region" description="Helical" evidence="1">
    <location>
        <begin position="25"/>
        <end position="45"/>
    </location>
</feature>
<dbReference type="GO" id="GO:0000270">
    <property type="term" value="P:peptidoglycan metabolic process"/>
    <property type="evidence" value="ECO:0007669"/>
    <property type="project" value="TreeGrafter"/>
</dbReference>
<dbReference type="EMBL" id="WTKP01000006">
    <property type="protein sequence ID" value="MWJ28502.1"/>
    <property type="molecule type" value="Genomic_DNA"/>
</dbReference>
<keyword evidence="1" id="KW-0812">Transmembrane</keyword>
<dbReference type="Proteomes" id="UP000437638">
    <property type="component" value="Unassembled WGS sequence"/>
</dbReference>
<sequence length="241" mass="26181">MLMPLPLCLGLLVVGLLLRNRWRRLGNGCALFALLLLVLFSWAPVADRLLAPFESAYPPLHNWPQGQTVDAVMVLGGGYQPHQPWVLTGQLSDSSANRLLEGLRLWHLNPDARLIVSGSSGDADVVPMAQAYANIAQDMQVPASQLHVLDTPTDTGQEARAAARLLGEGSSLLLVTSASHMPRAIQHFRQAGLTPIAAPTHYLALRDSASSLGYWVPAARHLHKSERAIYEALGLLAARWE</sequence>
<evidence type="ECO:0000313" key="4">
    <source>
        <dbReference type="Proteomes" id="UP000437638"/>
    </source>
</evidence>
<comment type="caution">
    <text evidence="3">The sequence shown here is derived from an EMBL/GenBank/DDBJ whole genome shotgun (WGS) entry which is preliminary data.</text>
</comment>
<dbReference type="GO" id="GO:0043164">
    <property type="term" value="P:Gram-negative-bacterium-type cell wall biogenesis"/>
    <property type="evidence" value="ECO:0007669"/>
    <property type="project" value="TreeGrafter"/>
</dbReference>
<dbReference type="InterPro" id="IPR014729">
    <property type="entry name" value="Rossmann-like_a/b/a_fold"/>
</dbReference>
<dbReference type="InterPro" id="IPR051599">
    <property type="entry name" value="Cell_Envelope_Assoc"/>
</dbReference>
<dbReference type="CDD" id="cd06259">
    <property type="entry name" value="YdcF-like"/>
    <property type="match status" value="1"/>
</dbReference>
<evidence type="ECO:0000256" key="1">
    <source>
        <dbReference type="SAM" id="Phobius"/>
    </source>
</evidence>
<dbReference type="Pfam" id="PF02698">
    <property type="entry name" value="DUF218"/>
    <property type="match status" value="1"/>
</dbReference>
<protein>
    <submittedName>
        <fullName evidence="3">Envelope biogenesis factor ElyC</fullName>
    </submittedName>
</protein>
<keyword evidence="1" id="KW-0472">Membrane</keyword>
<dbReference type="AlphaFoldDB" id="A0A7X3H0Y1"/>
<reference evidence="3 4" key="1">
    <citation type="submission" date="2019-12" db="EMBL/GenBank/DDBJ databases">
        <title>Halomonas rutogse sp. nov. isolated from two lakes on Tibetan Plateau.</title>
        <authorList>
            <person name="Gao P."/>
        </authorList>
    </citation>
    <scope>NUCLEOTIDE SEQUENCE [LARGE SCALE GENOMIC DNA]</scope>
    <source>
        <strain evidence="3 4">ZH2S</strain>
    </source>
</reference>
<dbReference type="Gene3D" id="3.40.50.620">
    <property type="entry name" value="HUPs"/>
    <property type="match status" value="1"/>
</dbReference>
<organism evidence="3 4">
    <name type="scientific">Vreelandella zhuhanensis</name>
    <dbReference type="NCBI Taxonomy" id="2684210"/>
    <lineage>
        <taxon>Bacteria</taxon>
        <taxon>Pseudomonadati</taxon>
        <taxon>Pseudomonadota</taxon>
        <taxon>Gammaproteobacteria</taxon>
        <taxon>Oceanospirillales</taxon>
        <taxon>Halomonadaceae</taxon>
        <taxon>Vreelandella</taxon>
    </lineage>
</organism>
<keyword evidence="4" id="KW-1185">Reference proteome</keyword>
<evidence type="ECO:0000259" key="2">
    <source>
        <dbReference type="Pfam" id="PF02698"/>
    </source>
</evidence>
<feature type="domain" description="DUF218" evidence="2">
    <location>
        <begin position="70"/>
        <end position="234"/>
    </location>
</feature>
<name>A0A7X3H0Y1_9GAMM</name>
<dbReference type="GO" id="GO:0005886">
    <property type="term" value="C:plasma membrane"/>
    <property type="evidence" value="ECO:0007669"/>
    <property type="project" value="TreeGrafter"/>
</dbReference>
<keyword evidence="1" id="KW-1133">Transmembrane helix</keyword>
<dbReference type="PANTHER" id="PTHR30336">
    <property type="entry name" value="INNER MEMBRANE PROTEIN, PROBABLE PERMEASE"/>
    <property type="match status" value="1"/>
</dbReference>